<sequence>MESRMILNSIEIRNFRGIEYRNIDFKPGFNLVIGENGKGKTSILEAISVGLGGFIAGVPNVYSRHFSIDEIRAEYQRAGDGSCIKLTHTPVEVTCYATIHNQKIEWIRTRNSVNASRSTIQPRQIVKLAEELSTKEGGELPIIVYEAAARVWSQKNDTKITKGNKQDRSLGYRDALGEASNIKMLKNWCVKMELTGFKMQKKIAEYEAAKKAVADFMSIMETGKRRNNCEIFYDHQLEEIMYLDSDDILPVNQLSAGYQSLIWMVFDIAYRMAVLNPDYGDEITKTSGVILIDEIDTHLHPRWQWNVISALRTVFPNVQFIATTHASIIIASAKDVNIIDIDTEDYSYRTSMYGLDVNTTLENYQKAQSLPIIVDGIVNDFNRSIDNQLLDEAEEHLMALERELGDEHPMVVKCRERLELEKMFTE</sequence>
<evidence type="ECO:0000259" key="2">
    <source>
        <dbReference type="Pfam" id="PF13476"/>
    </source>
</evidence>
<evidence type="ECO:0000313" key="3">
    <source>
        <dbReference type="EMBL" id="MBE5920393.1"/>
    </source>
</evidence>
<dbReference type="Pfam" id="PF13476">
    <property type="entry name" value="AAA_23"/>
    <property type="match status" value="1"/>
</dbReference>
<dbReference type="InterPro" id="IPR051396">
    <property type="entry name" value="Bact_Antivir_Def_Nuclease"/>
</dbReference>
<dbReference type="Pfam" id="PF13304">
    <property type="entry name" value="AAA_21"/>
    <property type="match status" value="1"/>
</dbReference>
<dbReference type="GO" id="GO:0016887">
    <property type="term" value="F:ATP hydrolysis activity"/>
    <property type="evidence" value="ECO:0007669"/>
    <property type="project" value="InterPro"/>
</dbReference>
<dbReference type="InterPro" id="IPR003959">
    <property type="entry name" value="ATPase_AAA_core"/>
</dbReference>
<dbReference type="AlphaFoldDB" id="A0A927UE11"/>
<feature type="domain" description="ATPase AAA-type core" evidence="1">
    <location>
        <begin position="245"/>
        <end position="325"/>
    </location>
</feature>
<dbReference type="GO" id="GO:0005524">
    <property type="term" value="F:ATP binding"/>
    <property type="evidence" value="ECO:0007669"/>
    <property type="project" value="InterPro"/>
</dbReference>
<dbReference type="InterPro" id="IPR027417">
    <property type="entry name" value="P-loop_NTPase"/>
</dbReference>
<dbReference type="SUPFAM" id="SSF52540">
    <property type="entry name" value="P-loop containing nucleoside triphosphate hydrolases"/>
    <property type="match status" value="1"/>
</dbReference>
<evidence type="ECO:0000259" key="1">
    <source>
        <dbReference type="Pfam" id="PF13304"/>
    </source>
</evidence>
<dbReference type="InterPro" id="IPR038729">
    <property type="entry name" value="Rad50/SbcC_AAA"/>
</dbReference>
<organism evidence="3 4">
    <name type="scientific">Pseudobutyrivibrio ruminis</name>
    <dbReference type="NCBI Taxonomy" id="46206"/>
    <lineage>
        <taxon>Bacteria</taxon>
        <taxon>Bacillati</taxon>
        <taxon>Bacillota</taxon>
        <taxon>Clostridia</taxon>
        <taxon>Lachnospirales</taxon>
        <taxon>Lachnospiraceae</taxon>
        <taxon>Pseudobutyrivibrio</taxon>
    </lineage>
</organism>
<dbReference type="PANTHER" id="PTHR43581">
    <property type="entry name" value="ATP/GTP PHOSPHATASE"/>
    <property type="match status" value="1"/>
</dbReference>
<dbReference type="Gene3D" id="3.40.50.300">
    <property type="entry name" value="P-loop containing nucleotide triphosphate hydrolases"/>
    <property type="match status" value="1"/>
</dbReference>
<dbReference type="Proteomes" id="UP000766246">
    <property type="component" value="Unassembled WGS sequence"/>
</dbReference>
<dbReference type="PANTHER" id="PTHR43581:SF2">
    <property type="entry name" value="EXCINUCLEASE ATPASE SUBUNIT"/>
    <property type="match status" value="1"/>
</dbReference>
<evidence type="ECO:0000313" key="4">
    <source>
        <dbReference type="Proteomes" id="UP000766246"/>
    </source>
</evidence>
<dbReference type="GO" id="GO:0006302">
    <property type="term" value="P:double-strand break repair"/>
    <property type="evidence" value="ECO:0007669"/>
    <property type="project" value="InterPro"/>
</dbReference>
<feature type="domain" description="Rad50/SbcC-type AAA" evidence="2">
    <location>
        <begin position="9"/>
        <end position="211"/>
    </location>
</feature>
<reference evidence="3" key="1">
    <citation type="submission" date="2019-04" db="EMBL/GenBank/DDBJ databases">
        <title>Evolution of Biomass-Degrading Anaerobic Consortia Revealed by Metagenomics.</title>
        <authorList>
            <person name="Peng X."/>
        </authorList>
    </citation>
    <scope>NUCLEOTIDE SEQUENCE</scope>
    <source>
        <strain evidence="3">SIG311</strain>
    </source>
</reference>
<gene>
    <name evidence="3" type="ORF">E7272_11205</name>
</gene>
<accession>A0A927UE11</accession>
<dbReference type="EMBL" id="SVER01000031">
    <property type="protein sequence ID" value="MBE5920393.1"/>
    <property type="molecule type" value="Genomic_DNA"/>
</dbReference>
<comment type="caution">
    <text evidence="3">The sequence shown here is derived from an EMBL/GenBank/DDBJ whole genome shotgun (WGS) entry which is preliminary data.</text>
</comment>
<name>A0A927UE11_9FIRM</name>
<proteinExistence type="predicted"/>
<protein>
    <submittedName>
        <fullName evidence="3">DUF2813 domain-containing protein</fullName>
    </submittedName>
</protein>